<evidence type="ECO:0000313" key="1">
    <source>
        <dbReference type="EMBL" id="MBG0740583.1"/>
    </source>
</evidence>
<dbReference type="EMBL" id="JADNYM010000018">
    <property type="protein sequence ID" value="MBG0740583.1"/>
    <property type="molecule type" value="Genomic_DNA"/>
</dbReference>
<sequence length="74" mass="7393">MGLTIPLTRRTITVRTILRGAIFAGSEAARLASGVAGSPERCCPARRIPAVVTLIHLATGGMSAAIAVAGPPAG</sequence>
<dbReference type="Proteomes" id="UP000655366">
    <property type="component" value="Unassembled WGS sequence"/>
</dbReference>
<accession>A0A931CLR3</accession>
<name>A0A931CLR3_9MICC</name>
<dbReference type="AlphaFoldDB" id="A0A931CLR3"/>
<gene>
    <name evidence="1" type="ORF">IV500_14470</name>
</gene>
<evidence type="ECO:0000313" key="2">
    <source>
        <dbReference type="Proteomes" id="UP000655366"/>
    </source>
</evidence>
<reference evidence="1 2" key="1">
    <citation type="submission" date="2020-11" db="EMBL/GenBank/DDBJ databases">
        <title>Arthrobacter antarcticus sp. nov., isolated from Antarctic Soil.</title>
        <authorList>
            <person name="Li J."/>
        </authorList>
    </citation>
    <scope>NUCLEOTIDE SEQUENCE [LARGE SCALE GENOMIC DNA]</scope>
    <source>
        <strain evidence="1 2">Z1-20</strain>
    </source>
</reference>
<organism evidence="1 2">
    <name type="scientific">Arthrobacter terrae</name>
    <dbReference type="NCBI Taxonomy" id="2935737"/>
    <lineage>
        <taxon>Bacteria</taxon>
        <taxon>Bacillati</taxon>
        <taxon>Actinomycetota</taxon>
        <taxon>Actinomycetes</taxon>
        <taxon>Micrococcales</taxon>
        <taxon>Micrococcaceae</taxon>
        <taxon>Arthrobacter</taxon>
    </lineage>
</organism>
<comment type="caution">
    <text evidence="1">The sequence shown here is derived from an EMBL/GenBank/DDBJ whole genome shotgun (WGS) entry which is preliminary data.</text>
</comment>
<proteinExistence type="predicted"/>
<dbReference type="RefSeq" id="WP_196397516.1">
    <property type="nucleotide sequence ID" value="NZ_JADNYM010000018.1"/>
</dbReference>
<protein>
    <submittedName>
        <fullName evidence="1">Uncharacterized protein</fullName>
    </submittedName>
</protein>
<keyword evidence="2" id="KW-1185">Reference proteome</keyword>